<dbReference type="Proteomes" id="UP001469365">
    <property type="component" value="Unassembled WGS sequence"/>
</dbReference>
<dbReference type="InterPro" id="IPR040547">
    <property type="entry name" value="CdiI"/>
</dbReference>
<evidence type="ECO:0000313" key="2">
    <source>
        <dbReference type="Proteomes" id="UP001469365"/>
    </source>
</evidence>
<dbReference type="EMBL" id="JBBPCC010000002">
    <property type="protein sequence ID" value="MEK8127483.1"/>
    <property type="molecule type" value="Genomic_DNA"/>
</dbReference>
<keyword evidence="2" id="KW-1185">Reference proteome</keyword>
<sequence length="60" mass="6796">MGNPLVNFDTTKSLQELDGGDWGKPTYTSDLVKRVHHLRIVPLKDFTNEDLRLMIGQNVA</sequence>
<accession>A0ABU9DIA4</accession>
<reference evidence="1 2" key="1">
    <citation type="submission" date="2024-04" db="EMBL/GenBank/DDBJ databases">
        <title>draft genome sequnece of Paenibacillus filicis.</title>
        <authorList>
            <person name="Kim D.-U."/>
        </authorList>
    </citation>
    <scope>NUCLEOTIDE SEQUENCE [LARGE SCALE GENOMIC DNA]</scope>
    <source>
        <strain evidence="1 2">KACC14197</strain>
    </source>
</reference>
<dbReference type="Pfam" id="PF18616">
    <property type="entry name" value="CdiI_3"/>
    <property type="match status" value="1"/>
</dbReference>
<gene>
    <name evidence="1" type="ORF">WMW72_06095</name>
</gene>
<name>A0ABU9DIA4_9BACL</name>
<organism evidence="1 2">
    <name type="scientific">Paenibacillus filicis</name>
    <dbReference type="NCBI Taxonomy" id="669464"/>
    <lineage>
        <taxon>Bacteria</taxon>
        <taxon>Bacillati</taxon>
        <taxon>Bacillota</taxon>
        <taxon>Bacilli</taxon>
        <taxon>Bacillales</taxon>
        <taxon>Paenibacillaceae</taxon>
        <taxon>Paenibacillus</taxon>
    </lineage>
</organism>
<proteinExistence type="predicted"/>
<protein>
    <submittedName>
        <fullName evidence="1">Contact-dependent growth inhibition system immunity protein</fullName>
    </submittedName>
</protein>
<evidence type="ECO:0000313" key="1">
    <source>
        <dbReference type="EMBL" id="MEK8127483.1"/>
    </source>
</evidence>
<comment type="caution">
    <text evidence="1">The sequence shown here is derived from an EMBL/GenBank/DDBJ whole genome shotgun (WGS) entry which is preliminary data.</text>
</comment>